<reference evidence="2" key="1">
    <citation type="submission" date="2021-06" db="EMBL/GenBank/DDBJ databases">
        <authorList>
            <person name="Arsene-Ploetze F."/>
        </authorList>
    </citation>
    <scope>NUCLEOTIDE SEQUENCE</scope>
    <source>
        <strain evidence="2">SBRY1</strain>
    </source>
</reference>
<evidence type="ECO:0000256" key="1">
    <source>
        <dbReference type="SAM" id="MobiDB-lite"/>
    </source>
</evidence>
<gene>
    <name evidence="2" type="ORF">SBRY_40254</name>
</gene>
<dbReference type="Proteomes" id="UP001153328">
    <property type="component" value="Unassembled WGS sequence"/>
</dbReference>
<evidence type="ECO:0000313" key="3">
    <source>
        <dbReference type="Proteomes" id="UP001153328"/>
    </source>
</evidence>
<dbReference type="EMBL" id="CAJVAX010000018">
    <property type="protein sequence ID" value="CAG7645829.1"/>
    <property type="molecule type" value="Genomic_DNA"/>
</dbReference>
<feature type="compositionally biased region" description="Polar residues" evidence="1">
    <location>
        <begin position="1"/>
        <end position="10"/>
    </location>
</feature>
<feature type="compositionally biased region" description="Basic residues" evidence="1">
    <location>
        <begin position="213"/>
        <end position="243"/>
    </location>
</feature>
<keyword evidence="3" id="KW-1185">Reference proteome</keyword>
<feature type="region of interest" description="Disordered" evidence="1">
    <location>
        <begin position="296"/>
        <end position="424"/>
    </location>
</feature>
<sequence length="424" mass="45369">MPSSRASASADTAVPAGRGECGRRTPATYNFGSRHHRRTTYEVRAASGQQRHGQYGRQRRPRGAAQARRVDGRRGPAGRGVRADRLAGLQRLRRSPGVHPQAGAAGDEGAGLPAQQRRPRPQERAVPHHRRDHLQPLQHRQHPHHRGDRDLRRGRGLRHHAAPGRRPHPGQRARRLHPAGGAGRGRHRHPHGGPPAGRRDGRAAAQRPCGGRRLQRGRPLLRRGHRPGRRGACGRRAPARPRAPHGVACGGACRLLLRRTPGRRLALGAGGGRQGGAGAAARRLVGAVRIPRRAAAGRGGGLHRGLRGERPDGAWGAARAARAGPPGPAGHQRGRLRRHSRDGLLPAPADHRPPGLLRGRPAVRGRGAAADPQQPGGDRHHAGPDPACGAPEHRAAARRGLTARSRPPRAEPRTTRADLRTAVP</sequence>
<comment type="caution">
    <text evidence="2">The sequence shown here is derived from an EMBL/GenBank/DDBJ whole genome shotgun (WGS) entry which is preliminary data.</text>
</comment>
<feature type="compositionally biased region" description="Basic and acidic residues" evidence="1">
    <location>
        <begin position="408"/>
        <end position="424"/>
    </location>
</feature>
<organism evidence="2 3">
    <name type="scientific">Actinacidiphila bryophytorum</name>
    <dbReference type="NCBI Taxonomy" id="1436133"/>
    <lineage>
        <taxon>Bacteria</taxon>
        <taxon>Bacillati</taxon>
        <taxon>Actinomycetota</taxon>
        <taxon>Actinomycetes</taxon>
        <taxon>Kitasatosporales</taxon>
        <taxon>Streptomycetaceae</taxon>
        <taxon>Actinacidiphila</taxon>
    </lineage>
</organism>
<dbReference type="AlphaFoldDB" id="A0A9W4H2Q9"/>
<feature type="compositionally biased region" description="Basic residues" evidence="1">
    <location>
        <begin position="154"/>
        <end position="177"/>
    </location>
</feature>
<feature type="compositionally biased region" description="Low complexity" evidence="1">
    <location>
        <begin position="203"/>
        <end position="212"/>
    </location>
</feature>
<accession>A0A9W4H2Q9</accession>
<protein>
    <submittedName>
        <fullName evidence="2">Transcriptional regulator, LacI family</fullName>
    </submittedName>
</protein>
<evidence type="ECO:0000313" key="2">
    <source>
        <dbReference type="EMBL" id="CAG7645829.1"/>
    </source>
</evidence>
<feature type="region of interest" description="Disordered" evidence="1">
    <location>
        <begin position="1"/>
        <end position="245"/>
    </location>
</feature>
<proteinExistence type="predicted"/>
<feature type="compositionally biased region" description="Low complexity" evidence="1">
    <location>
        <begin position="313"/>
        <end position="324"/>
    </location>
</feature>
<feature type="compositionally biased region" description="Low complexity" evidence="1">
    <location>
        <begin position="354"/>
        <end position="372"/>
    </location>
</feature>
<name>A0A9W4H2Q9_9ACTN</name>